<evidence type="ECO:0000313" key="3">
    <source>
        <dbReference type="EMBL" id="SDI09275.1"/>
    </source>
</evidence>
<sequence length="445" mass="44720">MNQNQAPRRSRAGQRGSISVIVALSLVALLAFAAIAVDVGYLMFSQRRLQAATDAAALAGATDLWTKSWATSQADAQNYAAGQTDSNSNTLPGNVSVTSTSITGLKLASVTLPYAQAASGYNGIEVTQVASVPTFFARAIGIKSATISASSKAGAGGGTQAAQYNVMIILDTTASMNDTDSNCKNSQGTALSRENCAKAGALELLTGLTNAGDNVGLMVFPPMTSTYTYSCSKSQPGTAGSYSAVASGASSTLGGYEISSPASGFLSSSGSANTSSSVVQALGGGSCNGLSAIGGLGTFYGDAITQAQSALSTLSASQNPPGQNVIVLLSDGDATSSTKQLGSTFSSTYNQECQTAINDAATAKAAGTEIYTVAYIGGESSSATCSDGTDSLSPCTTMQDISSGSAYFYSDTCTNAAGGTANLSTIFKQITYTLTKPRLIPGDAA</sequence>
<protein>
    <submittedName>
        <fullName evidence="3">Putative Flp pilus-assembly TadE/G-like</fullName>
    </submittedName>
</protein>
<evidence type="ECO:0000256" key="1">
    <source>
        <dbReference type="SAM" id="Phobius"/>
    </source>
</evidence>
<evidence type="ECO:0000259" key="2">
    <source>
        <dbReference type="PROSITE" id="PS50234"/>
    </source>
</evidence>
<dbReference type="SUPFAM" id="SSF53300">
    <property type="entry name" value="vWA-like"/>
    <property type="match status" value="1"/>
</dbReference>
<evidence type="ECO:0000313" key="4">
    <source>
        <dbReference type="Proteomes" id="UP000199706"/>
    </source>
</evidence>
<dbReference type="InterPro" id="IPR036465">
    <property type="entry name" value="vWFA_dom_sf"/>
</dbReference>
<gene>
    <name evidence="3" type="ORF">SAMN05216466_11744</name>
</gene>
<accession>A0A1G8HRK0</accession>
<dbReference type="Pfam" id="PF13400">
    <property type="entry name" value="Tad"/>
    <property type="match status" value="1"/>
</dbReference>
<keyword evidence="1" id="KW-0812">Transmembrane</keyword>
<dbReference type="AlphaFoldDB" id="A0A1G8HRK0"/>
<proteinExistence type="predicted"/>
<feature type="transmembrane region" description="Helical" evidence="1">
    <location>
        <begin position="20"/>
        <end position="44"/>
    </location>
</feature>
<feature type="domain" description="VWFA" evidence="2">
    <location>
        <begin position="165"/>
        <end position="430"/>
    </location>
</feature>
<dbReference type="Gene3D" id="3.40.50.410">
    <property type="entry name" value="von Willebrand factor, type A domain"/>
    <property type="match status" value="1"/>
</dbReference>
<dbReference type="EMBL" id="FNCJ01000017">
    <property type="protein sequence ID" value="SDI09275.1"/>
    <property type="molecule type" value="Genomic_DNA"/>
</dbReference>
<keyword evidence="1" id="KW-1133">Transmembrane helix</keyword>
<dbReference type="Proteomes" id="UP000199706">
    <property type="component" value="Unassembled WGS sequence"/>
</dbReference>
<name>A0A1G8HRK0_9BURK</name>
<dbReference type="InterPro" id="IPR002035">
    <property type="entry name" value="VWF_A"/>
</dbReference>
<keyword evidence="1" id="KW-0472">Membrane</keyword>
<dbReference type="PROSITE" id="PS50234">
    <property type="entry name" value="VWFA"/>
    <property type="match status" value="1"/>
</dbReference>
<reference evidence="3 4" key="1">
    <citation type="submission" date="2016-10" db="EMBL/GenBank/DDBJ databases">
        <authorList>
            <person name="de Groot N.N."/>
        </authorList>
    </citation>
    <scope>NUCLEOTIDE SEQUENCE [LARGE SCALE GENOMIC DNA]</scope>
    <source>
        <strain evidence="3 4">LMG 2247</strain>
    </source>
</reference>
<dbReference type="RefSeq" id="WP_175772719.1">
    <property type="nucleotide sequence ID" value="NZ_CADERL010000018.1"/>
</dbReference>
<dbReference type="SMART" id="SM00327">
    <property type="entry name" value="VWA"/>
    <property type="match status" value="1"/>
</dbReference>
<dbReference type="InterPro" id="IPR028087">
    <property type="entry name" value="Tad_N"/>
</dbReference>
<organism evidence="3 4">
    <name type="scientific">Paraburkholderia phenazinium</name>
    <dbReference type="NCBI Taxonomy" id="60549"/>
    <lineage>
        <taxon>Bacteria</taxon>
        <taxon>Pseudomonadati</taxon>
        <taxon>Pseudomonadota</taxon>
        <taxon>Betaproteobacteria</taxon>
        <taxon>Burkholderiales</taxon>
        <taxon>Burkholderiaceae</taxon>
        <taxon>Paraburkholderia</taxon>
    </lineage>
</organism>